<dbReference type="STRING" id="472181.SAMN05216271_1712"/>
<dbReference type="PANTHER" id="PTHR30535:SF34">
    <property type="entry name" value="MOLYBDATE-BINDING PROTEIN MOLA"/>
    <property type="match status" value="1"/>
</dbReference>
<name>A0A1H1RFM5_9GAMM</name>
<reference evidence="3" key="1">
    <citation type="submission" date="2016-10" db="EMBL/GenBank/DDBJ databases">
        <authorList>
            <person name="Varghese N."/>
            <person name="Submissions S."/>
        </authorList>
    </citation>
    <scope>NUCLEOTIDE SEQUENCE [LARGE SCALE GENOMIC DNA]</scope>
    <source>
        <strain evidence="3">JCM 14963</strain>
    </source>
</reference>
<accession>A0A1H1RFM5</accession>
<dbReference type="InterPro" id="IPR050902">
    <property type="entry name" value="ABC_Transporter_SBP"/>
</dbReference>
<evidence type="ECO:0000313" key="3">
    <source>
        <dbReference type="Proteomes" id="UP000243413"/>
    </source>
</evidence>
<dbReference type="Gene3D" id="3.40.50.1980">
    <property type="entry name" value="Nitrogenase molybdenum iron protein domain"/>
    <property type="match status" value="2"/>
</dbReference>
<dbReference type="SUPFAM" id="SSF53807">
    <property type="entry name" value="Helical backbone' metal receptor"/>
    <property type="match status" value="1"/>
</dbReference>
<evidence type="ECO:0000259" key="1">
    <source>
        <dbReference type="PROSITE" id="PS50983"/>
    </source>
</evidence>
<dbReference type="PANTHER" id="PTHR30535">
    <property type="entry name" value="VITAMIN B12-BINDING PROTEIN"/>
    <property type="match status" value="1"/>
</dbReference>
<dbReference type="OrthoDB" id="9775594at2"/>
<dbReference type="PROSITE" id="PS50983">
    <property type="entry name" value="FE_B12_PBP"/>
    <property type="match status" value="1"/>
</dbReference>
<dbReference type="Pfam" id="PF01497">
    <property type="entry name" value="Peripla_BP_2"/>
    <property type="match status" value="1"/>
</dbReference>
<dbReference type="InterPro" id="IPR002491">
    <property type="entry name" value="ABC_transptr_periplasmic_BD"/>
</dbReference>
<dbReference type="EMBL" id="LT629763">
    <property type="protein sequence ID" value="SDS34480.1"/>
    <property type="molecule type" value="Genomic_DNA"/>
</dbReference>
<dbReference type="AlphaFoldDB" id="A0A1H1RFM5"/>
<proteinExistence type="predicted"/>
<dbReference type="RefSeq" id="WP_092285694.1">
    <property type="nucleotide sequence ID" value="NZ_LT629763.1"/>
</dbReference>
<feature type="domain" description="Fe/B12 periplasmic-binding" evidence="1">
    <location>
        <begin position="44"/>
        <end position="347"/>
    </location>
</feature>
<sequence length="373" mass="40609">MFRRLLQPGQYLAGLIALWGLALPVLALEDLAGRELTPPAKVERIVLGEGRLLPVLALLEGPGVLDRLVGMPRDLPLVAPGTYAAYEERYPALADIPPIGQGAADTFSLEQVLALQPDLAVFSLHGHGPGSDNPRLVEQLERAGVTVVFVDFREQPLRNTPRSVELLGELLGRQERAQAFAADYREALQAVTTRLPTPDTQPSVFLHSRAGLADSCCETMARGMLANLLEAAGGRNLARDRLPGAAGMLSIELLVTEPSQHYIASAVGSRATVREGARYVALGPGVEPQDARASLQRLVSEPGMQHIDAIANGQVHALWHDFYNSPFNVVAVQVMAKWLYPEQFADLQPEHTLQRLHSRYQPVALPGTYWITL</sequence>
<evidence type="ECO:0000313" key="2">
    <source>
        <dbReference type="EMBL" id="SDS34480.1"/>
    </source>
</evidence>
<organism evidence="2 3">
    <name type="scientific">Halopseudomonas sabulinigri</name>
    <dbReference type="NCBI Taxonomy" id="472181"/>
    <lineage>
        <taxon>Bacteria</taxon>
        <taxon>Pseudomonadati</taxon>
        <taxon>Pseudomonadota</taxon>
        <taxon>Gammaproteobacteria</taxon>
        <taxon>Pseudomonadales</taxon>
        <taxon>Pseudomonadaceae</taxon>
        <taxon>Halopseudomonas</taxon>
    </lineage>
</organism>
<dbReference type="Proteomes" id="UP000243413">
    <property type="component" value="Chromosome I"/>
</dbReference>
<protein>
    <submittedName>
        <fullName evidence="2">Iron complex transport system substrate-binding protein</fullName>
    </submittedName>
</protein>
<gene>
    <name evidence="2" type="ORF">SAMN05216271_1712</name>
</gene>